<dbReference type="GO" id="GO:0009089">
    <property type="term" value="P:lysine biosynthetic process via diaminopimelate"/>
    <property type="evidence" value="ECO:0007669"/>
    <property type="project" value="UniProtKB-UniPathway"/>
</dbReference>
<name>A0A239B7D8_9FIRM</name>
<comment type="function">
    <text evidence="1">Catalyzes the phosphorylation of the beta-carboxyl group of aspartic acid with ATP to yield 4-phospho-L-aspartate, which is involved in the branched biosynthetic pathway leading to the biosynthesis of amino acids threonine, isoleucine and methionine.</text>
</comment>
<evidence type="ECO:0000256" key="10">
    <source>
        <dbReference type="ARBA" id="ARBA00022840"/>
    </source>
</evidence>
<evidence type="ECO:0000259" key="17">
    <source>
        <dbReference type="PROSITE" id="PS51671"/>
    </source>
</evidence>
<evidence type="ECO:0000256" key="1">
    <source>
        <dbReference type="ARBA" id="ARBA00003121"/>
    </source>
</evidence>
<evidence type="ECO:0000256" key="11">
    <source>
        <dbReference type="ARBA" id="ARBA00022915"/>
    </source>
</evidence>
<dbReference type="PANTHER" id="PTHR21499">
    <property type="entry name" value="ASPARTATE KINASE"/>
    <property type="match status" value="1"/>
</dbReference>
<dbReference type="GO" id="GO:0009088">
    <property type="term" value="P:threonine biosynthetic process"/>
    <property type="evidence" value="ECO:0007669"/>
    <property type="project" value="UniProtKB-UniPathway"/>
</dbReference>
<dbReference type="InterPro" id="IPR045865">
    <property type="entry name" value="ACT-like_dom_sf"/>
</dbReference>
<dbReference type="Pfam" id="PF22468">
    <property type="entry name" value="ACT_9"/>
    <property type="match status" value="1"/>
</dbReference>
<evidence type="ECO:0000256" key="3">
    <source>
        <dbReference type="ARBA" id="ARBA00004986"/>
    </source>
</evidence>
<comment type="pathway">
    <text evidence="2 16">Amino-acid biosynthesis; L-lysine biosynthesis via DAP pathway; (S)-tetrahydrodipicolinate from L-aspartate: step 1/4.</text>
</comment>
<dbReference type="GO" id="GO:0009090">
    <property type="term" value="P:homoserine biosynthetic process"/>
    <property type="evidence" value="ECO:0007669"/>
    <property type="project" value="TreeGrafter"/>
</dbReference>
<proteinExistence type="inferred from homology"/>
<dbReference type="InterPro" id="IPR001341">
    <property type="entry name" value="Asp_kinase"/>
</dbReference>
<sequence>MKIVVQKYGGSSVATTEKIKEVAKKVIRKKEEGYHVVVIVSAMGKTTDELISLAKGITDHPVPREMDMLLTTGEQISIALLSMALNASGYSAVSFTGPQLNIQTTSIHQKARIKDIEASKLLRALEEDKIVVVAGFQGVTEDNEITTLGRGGSDTSAVALAAKLGASCEIYTDVDGIYTMDPRKLKRARKIEKINYEEMMEMASLGAGVMHYRAVELGHKYRIPIYVASTFSEEIGTIITNGGDASMEETLVTGMASSLDDIQITLLNLPSSTSSLYRLFGELGEQEVNVDMISQMLTEDHRMNVSFTISKTDLHVAEEIVEKWRQEDKSVQWEVNTDIAKISVVGLGMRSHSGVAAKVFELMANNHIEIKMVTTSEIIITWVIDQKDELKAIELIGKGFGLEMEE</sequence>
<dbReference type="InterPro" id="IPR054352">
    <property type="entry name" value="ACT_Aspartokinase"/>
</dbReference>
<dbReference type="GO" id="GO:0004072">
    <property type="term" value="F:aspartate kinase activity"/>
    <property type="evidence" value="ECO:0007669"/>
    <property type="project" value="UniProtKB-EC"/>
</dbReference>
<dbReference type="FunFam" id="3.40.1160.10:FF:000002">
    <property type="entry name" value="Aspartokinase"/>
    <property type="match status" value="1"/>
</dbReference>
<comment type="pathway">
    <text evidence="3 16">Amino-acid biosynthesis; L-methionine biosynthesis via de novo pathway; L-homoserine from L-aspartate: step 1/3.</text>
</comment>
<evidence type="ECO:0000256" key="2">
    <source>
        <dbReference type="ARBA" id="ARBA00004766"/>
    </source>
</evidence>
<feature type="binding site" evidence="14">
    <location>
        <begin position="172"/>
        <end position="173"/>
    </location>
    <ligand>
        <name>ATP</name>
        <dbReference type="ChEBI" id="CHEBI:30616"/>
    </ligand>
</feature>
<dbReference type="CDD" id="cd04246">
    <property type="entry name" value="AAK_AK-DapG-like"/>
    <property type="match status" value="1"/>
</dbReference>
<dbReference type="SUPFAM" id="SSF55021">
    <property type="entry name" value="ACT-like"/>
    <property type="match status" value="2"/>
</dbReference>
<comment type="similarity">
    <text evidence="5 15">Belongs to the aspartokinase family.</text>
</comment>
<keyword evidence="10 14" id="KW-0067">ATP-binding</keyword>
<dbReference type="PANTHER" id="PTHR21499:SF3">
    <property type="entry name" value="ASPARTOKINASE"/>
    <property type="match status" value="1"/>
</dbReference>
<feature type="binding site" evidence="14">
    <location>
        <position position="178"/>
    </location>
    <ligand>
        <name>ATP</name>
        <dbReference type="ChEBI" id="CHEBI:30616"/>
    </ligand>
</feature>
<feature type="domain" description="ACT" evidence="17">
    <location>
        <begin position="264"/>
        <end position="340"/>
    </location>
</feature>
<dbReference type="PROSITE" id="PS00324">
    <property type="entry name" value="ASPARTOKINASE"/>
    <property type="match status" value="1"/>
</dbReference>
<comment type="catalytic activity">
    <reaction evidence="13 15">
        <text>L-aspartate + ATP = 4-phospho-L-aspartate + ADP</text>
        <dbReference type="Rhea" id="RHEA:23776"/>
        <dbReference type="ChEBI" id="CHEBI:29991"/>
        <dbReference type="ChEBI" id="CHEBI:30616"/>
        <dbReference type="ChEBI" id="CHEBI:57535"/>
        <dbReference type="ChEBI" id="CHEBI:456216"/>
        <dbReference type="EC" id="2.7.2.4"/>
    </reaction>
</comment>
<dbReference type="UniPathway" id="UPA00051">
    <property type="reaction ID" value="UER00462"/>
</dbReference>
<dbReference type="PROSITE" id="PS51671">
    <property type="entry name" value="ACT"/>
    <property type="match status" value="2"/>
</dbReference>
<dbReference type="InterPro" id="IPR005260">
    <property type="entry name" value="Asp_kin_monofn"/>
</dbReference>
<dbReference type="NCBIfam" id="TIGR00656">
    <property type="entry name" value="asp_kin_monofn"/>
    <property type="match status" value="1"/>
</dbReference>
<gene>
    <name evidence="18" type="ORF">SAMN05446037_100345</name>
</gene>
<feature type="binding site" evidence="14">
    <location>
        <position position="74"/>
    </location>
    <ligand>
        <name>substrate</name>
    </ligand>
</feature>
<organism evidence="18 19">
    <name type="scientific">Anaerovirgula multivorans</name>
    <dbReference type="NCBI Taxonomy" id="312168"/>
    <lineage>
        <taxon>Bacteria</taxon>
        <taxon>Bacillati</taxon>
        <taxon>Bacillota</taxon>
        <taxon>Clostridia</taxon>
        <taxon>Peptostreptococcales</taxon>
        <taxon>Natronincolaceae</taxon>
        <taxon>Anaerovirgula</taxon>
    </lineage>
</organism>
<dbReference type="EC" id="2.7.2.4" evidence="15"/>
<dbReference type="PIRSF" id="PIRSF000726">
    <property type="entry name" value="Asp_kin"/>
    <property type="match status" value="1"/>
</dbReference>
<dbReference type="Pfam" id="PF00696">
    <property type="entry name" value="AA_kinase"/>
    <property type="match status" value="1"/>
</dbReference>
<dbReference type="CDD" id="cd04936">
    <property type="entry name" value="ACT_AKii-LysC-BS-like_2"/>
    <property type="match status" value="1"/>
</dbReference>
<keyword evidence="9 15" id="KW-0418">Kinase</keyword>
<dbReference type="NCBIfam" id="NF005154">
    <property type="entry name" value="PRK06635.1-2"/>
    <property type="match status" value="1"/>
</dbReference>
<evidence type="ECO:0000256" key="15">
    <source>
        <dbReference type="RuleBase" id="RU003448"/>
    </source>
</evidence>
<evidence type="ECO:0000256" key="4">
    <source>
        <dbReference type="ARBA" id="ARBA00005139"/>
    </source>
</evidence>
<evidence type="ECO:0000256" key="16">
    <source>
        <dbReference type="RuleBase" id="RU004249"/>
    </source>
</evidence>
<evidence type="ECO:0000256" key="9">
    <source>
        <dbReference type="ARBA" id="ARBA00022777"/>
    </source>
</evidence>
<evidence type="ECO:0000256" key="6">
    <source>
        <dbReference type="ARBA" id="ARBA00022605"/>
    </source>
</evidence>
<dbReference type="SUPFAM" id="SSF53633">
    <property type="entry name" value="Carbamate kinase-like"/>
    <property type="match status" value="1"/>
</dbReference>
<feature type="binding site" evidence="14">
    <location>
        <begin position="7"/>
        <end position="10"/>
    </location>
    <ligand>
        <name>ATP</name>
        <dbReference type="ChEBI" id="CHEBI:30616"/>
    </ligand>
</feature>
<dbReference type="UniPathway" id="UPA00034">
    <property type="reaction ID" value="UER00015"/>
</dbReference>
<evidence type="ECO:0000313" key="18">
    <source>
        <dbReference type="EMBL" id="SNS03522.1"/>
    </source>
</evidence>
<feature type="binding site" evidence="14">
    <location>
        <position position="47"/>
    </location>
    <ligand>
        <name>substrate</name>
    </ligand>
</feature>
<reference evidence="19" key="1">
    <citation type="submission" date="2017-06" db="EMBL/GenBank/DDBJ databases">
        <authorList>
            <person name="Varghese N."/>
            <person name="Submissions S."/>
        </authorList>
    </citation>
    <scope>NUCLEOTIDE SEQUENCE [LARGE SCALE GENOMIC DNA]</scope>
    <source>
        <strain evidence="19">SCA</strain>
    </source>
</reference>
<dbReference type="InterPro" id="IPR036393">
    <property type="entry name" value="AceGlu_kinase-like_sf"/>
</dbReference>
<accession>A0A239B7D8</accession>
<dbReference type="GO" id="GO:0005829">
    <property type="term" value="C:cytosol"/>
    <property type="evidence" value="ECO:0007669"/>
    <property type="project" value="TreeGrafter"/>
</dbReference>
<protein>
    <recommendedName>
        <fullName evidence="15">Aspartokinase</fullName>
        <ecNumber evidence="15">2.7.2.4</ecNumber>
    </recommendedName>
</protein>
<keyword evidence="19" id="KW-1185">Reference proteome</keyword>
<dbReference type="InterPro" id="IPR001048">
    <property type="entry name" value="Asp/Glu/Uridylate_kinase"/>
</dbReference>
<dbReference type="GO" id="GO:0019877">
    <property type="term" value="P:diaminopimelate biosynthetic process"/>
    <property type="evidence" value="ECO:0007669"/>
    <property type="project" value="UniProtKB-KW"/>
</dbReference>
<evidence type="ECO:0000256" key="5">
    <source>
        <dbReference type="ARBA" id="ARBA00010122"/>
    </source>
</evidence>
<comment type="pathway">
    <text evidence="4 16">Amino-acid biosynthesis; L-threonine biosynthesis; L-threonine from L-aspartate: step 1/5.</text>
</comment>
<evidence type="ECO:0000313" key="19">
    <source>
        <dbReference type="Proteomes" id="UP000198304"/>
    </source>
</evidence>
<dbReference type="UniPathway" id="UPA00050">
    <property type="reaction ID" value="UER00461"/>
</dbReference>
<keyword evidence="12" id="KW-0457">Lysine biosynthesis</keyword>
<dbReference type="Proteomes" id="UP000198304">
    <property type="component" value="Unassembled WGS sequence"/>
</dbReference>
<evidence type="ECO:0000256" key="8">
    <source>
        <dbReference type="ARBA" id="ARBA00022741"/>
    </source>
</evidence>
<dbReference type="Gene3D" id="3.30.2130.10">
    <property type="entry name" value="VC0802-like"/>
    <property type="match status" value="1"/>
</dbReference>
<dbReference type="EMBL" id="FZOJ01000003">
    <property type="protein sequence ID" value="SNS03522.1"/>
    <property type="molecule type" value="Genomic_DNA"/>
</dbReference>
<evidence type="ECO:0000256" key="12">
    <source>
        <dbReference type="ARBA" id="ARBA00023154"/>
    </source>
</evidence>
<dbReference type="RefSeq" id="WP_089281552.1">
    <property type="nucleotide sequence ID" value="NZ_FZOJ01000003.1"/>
</dbReference>
<keyword evidence="7 15" id="KW-0808">Transferase</keyword>
<feature type="binding site" evidence="14">
    <location>
        <position position="183"/>
    </location>
    <ligand>
        <name>ATP</name>
        <dbReference type="ChEBI" id="CHEBI:30616"/>
    </ligand>
</feature>
<dbReference type="Gene3D" id="3.40.1160.10">
    <property type="entry name" value="Acetylglutamate kinase-like"/>
    <property type="match status" value="1"/>
</dbReference>
<dbReference type="CDD" id="cd04891">
    <property type="entry name" value="ACT_AK-LysC-DapG-like_1"/>
    <property type="match status" value="1"/>
</dbReference>
<evidence type="ECO:0000256" key="13">
    <source>
        <dbReference type="ARBA" id="ARBA00047872"/>
    </source>
</evidence>
<dbReference type="GO" id="GO:0005524">
    <property type="term" value="F:ATP binding"/>
    <property type="evidence" value="ECO:0007669"/>
    <property type="project" value="UniProtKB-KW"/>
</dbReference>
<keyword evidence="8 14" id="KW-0547">Nucleotide-binding</keyword>
<dbReference type="NCBIfam" id="TIGR00657">
    <property type="entry name" value="asp_kinases"/>
    <property type="match status" value="1"/>
</dbReference>
<dbReference type="InterPro" id="IPR002912">
    <property type="entry name" value="ACT_dom"/>
</dbReference>
<keyword evidence="11" id="KW-0220">Diaminopimelate biosynthesis</keyword>
<evidence type="ECO:0000256" key="14">
    <source>
        <dbReference type="PIRSR" id="PIRSR000726-1"/>
    </source>
</evidence>
<feature type="domain" description="ACT" evidence="17">
    <location>
        <begin position="344"/>
        <end position="406"/>
    </location>
</feature>
<evidence type="ECO:0000256" key="7">
    <source>
        <dbReference type="ARBA" id="ARBA00022679"/>
    </source>
</evidence>
<keyword evidence="6 16" id="KW-0028">Amino-acid biosynthesis</keyword>
<dbReference type="AlphaFoldDB" id="A0A239B7D8"/>
<dbReference type="OrthoDB" id="9799110at2"/>
<dbReference type="NCBIfam" id="NF005155">
    <property type="entry name" value="PRK06635.1-4"/>
    <property type="match status" value="1"/>
</dbReference>
<dbReference type="InterPro" id="IPR018042">
    <property type="entry name" value="Aspartate_kinase_CS"/>
</dbReference>